<protein>
    <submittedName>
        <fullName evidence="2">Uncharacterized protein</fullName>
    </submittedName>
</protein>
<dbReference type="Proteomes" id="UP001501009">
    <property type="component" value="Unassembled WGS sequence"/>
</dbReference>
<evidence type="ECO:0000313" key="3">
    <source>
        <dbReference type="Proteomes" id="UP001501009"/>
    </source>
</evidence>
<feature type="signal peptide" evidence="1">
    <location>
        <begin position="1"/>
        <end position="30"/>
    </location>
</feature>
<evidence type="ECO:0000256" key="1">
    <source>
        <dbReference type="SAM" id="SignalP"/>
    </source>
</evidence>
<organism evidence="2 3">
    <name type="scientific">Streptomyces coacervatus</name>
    <dbReference type="NCBI Taxonomy" id="647381"/>
    <lineage>
        <taxon>Bacteria</taxon>
        <taxon>Bacillati</taxon>
        <taxon>Actinomycetota</taxon>
        <taxon>Actinomycetes</taxon>
        <taxon>Kitasatosporales</taxon>
        <taxon>Streptomycetaceae</taxon>
        <taxon>Streptomyces</taxon>
    </lineage>
</organism>
<gene>
    <name evidence="2" type="ORF">GCM10022403_083210</name>
</gene>
<keyword evidence="3" id="KW-1185">Reference proteome</keyword>
<comment type="caution">
    <text evidence="2">The sequence shown here is derived from an EMBL/GenBank/DDBJ whole genome shotgun (WGS) entry which is preliminary data.</text>
</comment>
<dbReference type="RefSeq" id="WP_275777339.1">
    <property type="nucleotide sequence ID" value="NZ_BAABDE010000034.1"/>
</dbReference>
<proteinExistence type="predicted"/>
<sequence length="99" mass="10185">MRIARGLAATAATGALALGLAGTASATAQAAPAAAAASCSTSKISSYTAQGWCGSGTTWRLGIRCSTGAYQWTAWYNYSTTVRLTCAGGKLTHYWIDQK</sequence>
<name>A0ABP7JA17_9ACTN</name>
<keyword evidence="1" id="KW-0732">Signal</keyword>
<accession>A0ABP7JA17</accession>
<dbReference type="EMBL" id="BAABDE010000034">
    <property type="protein sequence ID" value="GAA3838069.1"/>
    <property type="molecule type" value="Genomic_DNA"/>
</dbReference>
<feature type="chain" id="PRO_5046375258" evidence="1">
    <location>
        <begin position="31"/>
        <end position="99"/>
    </location>
</feature>
<evidence type="ECO:0000313" key="2">
    <source>
        <dbReference type="EMBL" id="GAA3838069.1"/>
    </source>
</evidence>
<reference evidence="3" key="1">
    <citation type="journal article" date="2019" name="Int. J. Syst. Evol. Microbiol.">
        <title>The Global Catalogue of Microorganisms (GCM) 10K type strain sequencing project: providing services to taxonomists for standard genome sequencing and annotation.</title>
        <authorList>
            <consortium name="The Broad Institute Genomics Platform"/>
            <consortium name="The Broad Institute Genome Sequencing Center for Infectious Disease"/>
            <person name="Wu L."/>
            <person name="Ma J."/>
        </authorList>
    </citation>
    <scope>NUCLEOTIDE SEQUENCE [LARGE SCALE GENOMIC DNA]</scope>
    <source>
        <strain evidence="3">JCM 17138</strain>
    </source>
</reference>